<dbReference type="Pfam" id="PF01124">
    <property type="entry name" value="MAPEG"/>
    <property type="match status" value="3"/>
</dbReference>
<evidence type="ECO:0000259" key="34">
    <source>
        <dbReference type="Pfam" id="PF20638"/>
    </source>
</evidence>
<comment type="catalytic activity">
    <reaction evidence="25">
        <text>(5S)-hydroperoxy-(6E,8Z,11Z,14Z)-eicosatetraenoate + 2 glutathione = (5S)-hydroxy-(6E,8Z,11Z,14Z)-eicosatetraenoate + glutathione disulfide + H2O</text>
        <dbReference type="Rhea" id="RHEA:48620"/>
        <dbReference type="ChEBI" id="CHEBI:15377"/>
        <dbReference type="ChEBI" id="CHEBI:57450"/>
        <dbReference type="ChEBI" id="CHEBI:57925"/>
        <dbReference type="ChEBI" id="CHEBI:58297"/>
        <dbReference type="ChEBI" id="CHEBI:90632"/>
    </reaction>
    <physiologicalReaction direction="left-to-right" evidence="25">
        <dbReference type="Rhea" id="RHEA:48621"/>
    </physiologicalReaction>
</comment>
<dbReference type="OrthoDB" id="272162at2759"/>
<evidence type="ECO:0000256" key="8">
    <source>
        <dbReference type="ARBA" id="ARBA00022499"/>
    </source>
</evidence>
<dbReference type="InterPro" id="IPR042526">
    <property type="entry name" value="Atg5_HR"/>
</dbReference>
<dbReference type="GO" id="GO:0016236">
    <property type="term" value="P:macroautophagy"/>
    <property type="evidence" value="ECO:0007669"/>
    <property type="project" value="UniProtKB-ARBA"/>
</dbReference>
<dbReference type="AlphaFoldDB" id="A0A7R9GEU0"/>
<evidence type="ECO:0000256" key="7">
    <source>
        <dbReference type="ARBA" id="ARBA00022490"/>
    </source>
</evidence>
<keyword evidence="14" id="KW-0560">Oxidoreductase</keyword>
<keyword evidence="18 31" id="KW-0472">Membrane</keyword>
<evidence type="ECO:0000256" key="9">
    <source>
        <dbReference type="ARBA" id="ARBA00022679"/>
    </source>
</evidence>
<dbReference type="FunFam" id="1.10.246.190:FF:000001">
    <property type="entry name" value="Autophagy related 5"/>
    <property type="match status" value="1"/>
</dbReference>
<dbReference type="InterPro" id="IPR042527">
    <property type="entry name" value="Atg5_UblA_dom_sf"/>
</dbReference>
<feature type="domain" description="Autophagy protein ATG5 UblB" evidence="32">
    <location>
        <begin position="647"/>
        <end position="725"/>
    </location>
</feature>
<comment type="subcellular location">
    <subcellularLocation>
        <location evidence="2">Cytoplasm</location>
    </subcellularLocation>
    <subcellularLocation>
        <location evidence="1">Mitochondrion outer membrane</location>
        <topology evidence="1">Multi-pass membrane protein</topology>
    </subcellularLocation>
    <subcellularLocation>
        <location evidence="3">Preautophagosomal structure membrane</location>
        <topology evidence="3">Peripheral membrane protein</topology>
    </subcellularLocation>
</comment>
<gene>
    <name evidence="35" type="ORF">NMOB1V02_LOCUS5968</name>
</gene>
<dbReference type="EC" id="4.4.1.20" evidence="24"/>
<dbReference type="EMBL" id="OA883205">
    <property type="protein sequence ID" value="CAD7278259.1"/>
    <property type="molecule type" value="Genomic_DNA"/>
</dbReference>
<evidence type="ECO:0000256" key="14">
    <source>
        <dbReference type="ARBA" id="ARBA00023002"/>
    </source>
</evidence>
<comment type="similarity">
    <text evidence="4">Belongs to the ATG5 family.</text>
</comment>
<evidence type="ECO:0000256" key="15">
    <source>
        <dbReference type="ARBA" id="ARBA00023006"/>
    </source>
</evidence>
<dbReference type="GO" id="GO:0006629">
    <property type="term" value="P:lipid metabolic process"/>
    <property type="evidence" value="ECO:0007669"/>
    <property type="project" value="UniProtKB-KW"/>
</dbReference>
<evidence type="ECO:0000256" key="21">
    <source>
        <dbReference type="ARBA" id="ARBA00023288"/>
    </source>
</evidence>
<evidence type="ECO:0000256" key="24">
    <source>
        <dbReference type="ARBA" id="ARBA00039056"/>
    </source>
</evidence>
<evidence type="ECO:0000256" key="17">
    <source>
        <dbReference type="ARBA" id="ARBA00023128"/>
    </source>
</evidence>
<sequence length="728" mass="82272">MPSTLSKMEESAGNAMSSVRETLDDKVTLRAVRDKFPSLLPVDYMNRDYAFVILTGCASALLMHWLSIEVGRARKRYKVPYPIAYSDTSEVFNCYQRAHQNTLEQYPSFLFTLGVGGLCYPRFVSAAGAGWIFGRILYAKGYHSGEPKNRIPGFVVSIVSSTLILGAAVATGHCMLRLYNLEQYPSFLFTLGVGGLCYPRFVSAAGAGWIFGRILYAKGYHSGEPKNRIPGFVVSIVSSTLILGAAVATGHCMLRLYNCPLVVNERTMGIFVEGVSVDFKFSNWDLSSLDLSFIDLSVLSVNLYVREYGGVILIGAASAIVLSWQSLAVSVMRKKRNVPYPTMYTDDVLFNCYQRAHQNTLETYPQFLAFLLLSGIHAPKMSIAAGTSWLIGRIVYACGYHTGVKTGRSTKVVTVAQSEGRANSRYTRFIKRSHHDKYDLKRRMRGNVIVLNDEIIGVMAGEDREILRAVWDGRLPLCLRLAAEDVCTAQEPDCFYLLVPRVSYFPVVLDKVRNYFGRFVRKGLEDGCDLWLDFDGIALKWHYPIGVLFDLLSVDCTLPWNLTVHYSNFPDSELIRLRKKEDVEMAFLNTVKEADALKHRRPVISTLQESEHRQLWLGLLNDRYDQFWSVNRKLMERQGQGDPFKHAPVRFHFPNFPFVQRLIRPRKDDGQLSTLHDALAEIFPAIKNGETHRVVLHGIAPPLETPLQWLSEHLSYPDNFLHVCLIPL</sequence>
<reference evidence="35" key="1">
    <citation type="submission" date="2020-11" db="EMBL/GenBank/DDBJ databases">
        <authorList>
            <person name="Tran Van P."/>
        </authorList>
    </citation>
    <scope>NUCLEOTIDE SEQUENCE</scope>
</reference>
<keyword evidence="17" id="KW-0496">Mitochondrion</keyword>
<evidence type="ECO:0000256" key="23">
    <source>
        <dbReference type="ARBA" id="ARBA00037916"/>
    </source>
</evidence>
<feature type="domain" description="Autophagy protein ATG5 alpha-helical bundle region" evidence="33">
    <location>
        <begin position="581"/>
        <end position="636"/>
    </location>
</feature>
<dbReference type="SUPFAM" id="SSF161084">
    <property type="entry name" value="MAPEG domain-like"/>
    <property type="match status" value="3"/>
</dbReference>
<dbReference type="GO" id="GO:0005635">
    <property type="term" value="C:nuclear envelope"/>
    <property type="evidence" value="ECO:0007669"/>
    <property type="project" value="TreeGrafter"/>
</dbReference>
<evidence type="ECO:0000256" key="28">
    <source>
        <dbReference type="ARBA" id="ARBA00069748"/>
    </source>
</evidence>
<dbReference type="Gene3D" id="3.10.20.90">
    <property type="entry name" value="Phosphatidylinositol 3-kinase Catalytic Subunit, Chain A, domain 1"/>
    <property type="match status" value="1"/>
</dbReference>
<dbReference type="Pfam" id="PF04106">
    <property type="entry name" value="ATG5_UblB"/>
    <property type="match status" value="1"/>
</dbReference>
<keyword evidence="8" id="KW-1017">Isopeptide bond</keyword>
<evidence type="ECO:0000256" key="13">
    <source>
        <dbReference type="ARBA" id="ARBA00022989"/>
    </source>
</evidence>
<dbReference type="PANTHER" id="PTHR10250:SF26">
    <property type="entry name" value="GLUTATHIONE S-TRANSFERASE 3, MITOCHONDRIAL"/>
    <property type="match status" value="1"/>
</dbReference>
<dbReference type="FunFam" id="3.10.20.90:FF:000100">
    <property type="entry name" value="Autophagy related 5"/>
    <property type="match status" value="1"/>
</dbReference>
<evidence type="ECO:0000256" key="22">
    <source>
        <dbReference type="ARBA" id="ARBA00037884"/>
    </source>
</evidence>
<dbReference type="PANTHER" id="PTHR10250">
    <property type="entry name" value="MICROSOMAL GLUTATHIONE S-TRANSFERASE"/>
    <property type="match status" value="1"/>
</dbReference>
<keyword evidence="36" id="KW-1185">Reference proteome</keyword>
<organism evidence="35">
    <name type="scientific">Notodromas monacha</name>
    <dbReference type="NCBI Taxonomy" id="399045"/>
    <lineage>
        <taxon>Eukaryota</taxon>
        <taxon>Metazoa</taxon>
        <taxon>Ecdysozoa</taxon>
        <taxon>Arthropoda</taxon>
        <taxon>Crustacea</taxon>
        <taxon>Oligostraca</taxon>
        <taxon>Ostracoda</taxon>
        <taxon>Podocopa</taxon>
        <taxon>Podocopida</taxon>
        <taxon>Cypridocopina</taxon>
        <taxon>Cypridoidea</taxon>
        <taxon>Cyprididae</taxon>
        <taxon>Notodromas</taxon>
    </lineage>
</organism>
<keyword evidence="9" id="KW-0808">Transferase</keyword>
<evidence type="ECO:0000256" key="18">
    <source>
        <dbReference type="ARBA" id="ARBA00023136"/>
    </source>
</evidence>
<dbReference type="GO" id="GO:0006691">
    <property type="term" value="P:leukotriene metabolic process"/>
    <property type="evidence" value="ECO:0007669"/>
    <property type="project" value="UniProtKB-ARBA"/>
</dbReference>
<feature type="transmembrane region" description="Helical" evidence="31">
    <location>
        <begin position="49"/>
        <end position="68"/>
    </location>
</feature>
<dbReference type="EMBL" id="CAJPEX010001168">
    <property type="protein sequence ID" value="CAG0918411.1"/>
    <property type="molecule type" value="Genomic_DNA"/>
</dbReference>
<keyword evidence="11" id="KW-1000">Mitochondrion outer membrane</keyword>
<evidence type="ECO:0000256" key="12">
    <source>
        <dbReference type="ARBA" id="ARBA00022843"/>
    </source>
</evidence>
<evidence type="ECO:0000256" key="5">
    <source>
        <dbReference type="ARBA" id="ARBA00010459"/>
    </source>
</evidence>
<dbReference type="Gene3D" id="1.20.120.550">
    <property type="entry name" value="Membrane associated eicosanoid/glutathione metabolism-like domain"/>
    <property type="match status" value="3"/>
</dbReference>
<keyword evidence="21" id="KW-0449">Lipoprotein</keyword>
<dbReference type="Pfam" id="PF20637">
    <property type="entry name" value="ATG5_HBR"/>
    <property type="match status" value="1"/>
</dbReference>
<feature type="transmembrane region" description="Helical" evidence="31">
    <location>
        <begin position="154"/>
        <end position="178"/>
    </location>
</feature>
<keyword evidence="15" id="KW-0072">Autophagy</keyword>
<evidence type="ECO:0000259" key="32">
    <source>
        <dbReference type="Pfam" id="PF04106"/>
    </source>
</evidence>
<accession>A0A7R9GEU0</accession>
<dbReference type="InterPro" id="IPR048939">
    <property type="entry name" value="ATG5_UblA"/>
</dbReference>
<evidence type="ECO:0000256" key="27">
    <source>
        <dbReference type="ARBA" id="ARBA00051411"/>
    </source>
</evidence>
<evidence type="ECO:0000256" key="26">
    <source>
        <dbReference type="ARBA" id="ARBA00049298"/>
    </source>
</evidence>
<keyword evidence="20" id="KW-0456">Lyase</keyword>
<dbReference type="InterPro" id="IPR048940">
    <property type="entry name" value="ATG5_HBR"/>
</dbReference>
<dbReference type="GO" id="GO:0005783">
    <property type="term" value="C:endoplasmic reticulum"/>
    <property type="evidence" value="ECO:0007669"/>
    <property type="project" value="TreeGrafter"/>
</dbReference>
<evidence type="ECO:0000313" key="35">
    <source>
        <dbReference type="EMBL" id="CAD7278259.1"/>
    </source>
</evidence>
<evidence type="ECO:0000256" key="25">
    <source>
        <dbReference type="ARBA" id="ARBA00043664"/>
    </source>
</evidence>
<evidence type="ECO:0000256" key="2">
    <source>
        <dbReference type="ARBA" id="ARBA00004496"/>
    </source>
</evidence>
<evidence type="ECO:0000256" key="11">
    <source>
        <dbReference type="ARBA" id="ARBA00022787"/>
    </source>
</evidence>
<dbReference type="InterPro" id="IPR050997">
    <property type="entry name" value="MAPEG"/>
</dbReference>
<evidence type="ECO:0000256" key="30">
    <source>
        <dbReference type="ARBA" id="ARBA00076908"/>
    </source>
</evidence>
<comment type="catalytic activity">
    <reaction evidence="27">
        <text>15-deoxy-Delta(12,14)-prostaglandin J2 + glutathione = 15-deoxy-Delta(12,14)-prostaglandin J2-S-(R)-glutathione</text>
        <dbReference type="Rhea" id="RHEA:75963"/>
        <dbReference type="ChEBI" id="CHEBI:57925"/>
        <dbReference type="ChEBI" id="CHEBI:85236"/>
        <dbReference type="ChEBI" id="CHEBI:194498"/>
    </reaction>
    <physiologicalReaction direction="left-to-right" evidence="27">
        <dbReference type="Rhea" id="RHEA:75964"/>
    </physiologicalReaction>
</comment>
<dbReference type="Gene3D" id="1.10.246.190">
    <property type="entry name" value="Autophagy protein Apg5, helix rich domain"/>
    <property type="match status" value="1"/>
</dbReference>
<evidence type="ECO:0000256" key="6">
    <source>
        <dbReference type="ARBA" id="ARBA00015616"/>
    </source>
</evidence>
<keyword evidence="10 31" id="KW-0812">Transmembrane</keyword>
<dbReference type="InterPro" id="IPR048318">
    <property type="entry name" value="ATG5_UblB"/>
</dbReference>
<dbReference type="Gene3D" id="3.10.20.620">
    <property type="match status" value="1"/>
</dbReference>
<dbReference type="Proteomes" id="UP000678499">
    <property type="component" value="Unassembled WGS sequence"/>
</dbReference>
<evidence type="ECO:0000256" key="31">
    <source>
        <dbReference type="SAM" id="Phobius"/>
    </source>
</evidence>
<dbReference type="InterPro" id="IPR001129">
    <property type="entry name" value="Membr-assoc_MAPEG"/>
</dbReference>
<comment type="pathway">
    <text evidence="22">Lipid metabolism; leukotriene C4 biosynthesis.</text>
</comment>
<comment type="similarity">
    <text evidence="5">Belongs to the MAPEG family.</text>
</comment>
<feature type="transmembrane region" description="Helical" evidence="31">
    <location>
        <begin position="198"/>
        <end position="217"/>
    </location>
</feature>
<feature type="domain" description="Autophagy protein ATG5 UblA" evidence="34">
    <location>
        <begin position="470"/>
        <end position="566"/>
    </location>
</feature>
<evidence type="ECO:0000259" key="33">
    <source>
        <dbReference type="Pfam" id="PF20637"/>
    </source>
</evidence>
<comment type="catalytic activity">
    <reaction evidence="26">
        <text>leukotriene C4 = leukotriene A4 + glutathione</text>
        <dbReference type="Rhea" id="RHEA:17617"/>
        <dbReference type="ChEBI" id="CHEBI:57463"/>
        <dbReference type="ChEBI" id="CHEBI:57925"/>
        <dbReference type="ChEBI" id="CHEBI:57973"/>
        <dbReference type="EC" id="4.4.1.20"/>
    </reaction>
    <physiologicalReaction direction="right-to-left" evidence="26">
        <dbReference type="Rhea" id="RHEA:17619"/>
    </physiologicalReaction>
</comment>
<name>A0A7R9GEU0_9CRUS</name>
<evidence type="ECO:0000256" key="20">
    <source>
        <dbReference type="ARBA" id="ARBA00023239"/>
    </source>
</evidence>
<keyword evidence="7" id="KW-0963">Cytoplasm</keyword>
<dbReference type="GO" id="GO:0004464">
    <property type="term" value="F:leukotriene-C4 synthase activity"/>
    <property type="evidence" value="ECO:0007669"/>
    <property type="project" value="UniProtKB-EC"/>
</dbReference>
<keyword evidence="12" id="KW-0832">Ubl conjugation</keyword>
<dbReference type="GO" id="GO:0007033">
    <property type="term" value="P:vacuole organization"/>
    <property type="evidence" value="ECO:0007669"/>
    <property type="project" value="UniProtKB-ARBA"/>
</dbReference>
<keyword evidence="16" id="KW-0443">Lipid metabolism</keyword>
<evidence type="ECO:0000256" key="3">
    <source>
        <dbReference type="ARBA" id="ARBA00004623"/>
    </source>
</evidence>
<comment type="pathway">
    <text evidence="23">Lipid metabolism; arachidonate metabolism.</text>
</comment>
<dbReference type="InterPro" id="IPR023352">
    <property type="entry name" value="MAPEG-like_dom_sf"/>
</dbReference>
<dbReference type="FunFam" id="1.20.120.550:FF:000004">
    <property type="entry name" value="Microsomal glutathione S-transferase 3"/>
    <property type="match status" value="1"/>
</dbReference>
<evidence type="ECO:0000256" key="16">
    <source>
        <dbReference type="ARBA" id="ARBA00023098"/>
    </source>
</evidence>
<keyword evidence="13 31" id="KW-1133">Transmembrane helix</keyword>
<evidence type="ECO:0000313" key="36">
    <source>
        <dbReference type="Proteomes" id="UP000678499"/>
    </source>
</evidence>
<keyword evidence="19" id="KW-0564">Palmitate</keyword>
<dbReference type="Pfam" id="PF20638">
    <property type="entry name" value="ATG5_UblA"/>
    <property type="match status" value="1"/>
</dbReference>
<evidence type="ECO:0000256" key="19">
    <source>
        <dbReference type="ARBA" id="ARBA00023139"/>
    </source>
</evidence>
<dbReference type="GO" id="GO:0005741">
    <property type="term" value="C:mitochondrial outer membrane"/>
    <property type="evidence" value="ECO:0007669"/>
    <property type="project" value="UniProtKB-SubCell"/>
</dbReference>
<dbReference type="GO" id="GO:0034045">
    <property type="term" value="C:phagophore assembly site membrane"/>
    <property type="evidence" value="ECO:0007669"/>
    <property type="project" value="UniProtKB-SubCell"/>
</dbReference>
<evidence type="ECO:0000256" key="4">
    <source>
        <dbReference type="ARBA" id="ARBA00006910"/>
    </source>
</evidence>
<evidence type="ECO:0000256" key="29">
    <source>
        <dbReference type="ARBA" id="ARBA00075145"/>
    </source>
</evidence>
<dbReference type="GO" id="GO:0004364">
    <property type="term" value="F:glutathione transferase activity"/>
    <property type="evidence" value="ECO:0007669"/>
    <property type="project" value="TreeGrafter"/>
</dbReference>
<evidence type="ECO:0000256" key="10">
    <source>
        <dbReference type="ARBA" id="ARBA00022692"/>
    </source>
</evidence>
<dbReference type="GO" id="GO:0004602">
    <property type="term" value="F:glutathione peroxidase activity"/>
    <property type="evidence" value="ECO:0007669"/>
    <property type="project" value="TreeGrafter"/>
</dbReference>
<proteinExistence type="inferred from homology"/>
<feature type="transmembrane region" description="Helical" evidence="31">
    <location>
        <begin position="229"/>
        <end position="248"/>
    </location>
</feature>
<protein>
    <recommendedName>
        <fullName evidence="6">Autophagy protein 5</fullName>
        <ecNumber evidence="24">4.4.1.20</ecNumber>
    </recommendedName>
    <alternativeName>
        <fullName evidence="28">Glutathione S-transferase 3, mitochondrial</fullName>
    </alternativeName>
    <alternativeName>
        <fullName evidence="29">Glutathione peroxidase MGST3</fullName>
    </alternativeName>
    <alternativeName>
        <fullName evidence="30">LTC4 synthase MGST3</fullName>
    </alternativeName>
</protein>
<evidence type="ECO:0000256" key="1">
    <source>
        <dbReference type="ARBA" id="ARBA00004374"/>
    </source>
</evidence>